<dbReference type="Gene3D" id="2.20.100.10">
    <property type="entry name" value="Thrombospondin type-1 (TSP1) repeat"/>
    <property type="match status" value="1"/>
</dbReference>
<dbReference type="PROSITE" id="PS50092">
    <property type="entry name" value="TSP1"/>
    <property type="match status" value="1"/>
</dbReference>
<evidence type="ECO:0000256" key="7">
    <source>
        <dbReference type="SAM" id="SignalP"/>
    </source>
</evidence>
<dbReference type="EMBL" id="CAUYUJ010014627">
    <property type="protein sequence ID" value="CAK0844055.1"/>
    <property type="molecule type" value="Genomic_DNA"/>
</dbReference>
<accession>A0ABN9TE50</accession>
<gene>
    <name evidence="8" type="ORF">PCOR1329_LOCUS38226</name>
</gene>
<comment type="subcellular location">
    <subcellularLocation>
        <location evidence="1">Secreted</location>
    </subcellularLocation>
</comment>
<dbReference type="Pfam" id="PF00090">
    <property type="entry name" value="TSP_1"/>
    <property type="match status" value="1"/>
</dbReference>
<name>A0ABN9TE50_9DINO</name>
<dbReference type="InterPro" id="IPR052065">
    <property type="entry name" value="Compl_asym_regulator"/>
</dbReference>
<keyword evidence="4" id="KW-0677">Repeat</keyword>
<evidence type="ECO:0000313" key="9">
    <source>
        <dbReference type="Proteomes" id="UP001189429"/>
    </source>
</evidence>
<keyword evidence="2" id="KW-0964">Secreted</keyword>
<protein>
    <recommendedName>
        <fullName evidence="10">Cellulase</fullName>
    </recommendedName>
</protein>
<evidence type="ECO:0000256" key="1">
    <source>
        <dbReference type="ARBA" id="ARBA00004613"/>
    </source>
</evidence>
<feature type="chain" id="PRO_5045043295" description="Cellulase" evidence="7">
    <location>
        <begin position="21"/>
        <end position="397"/>
    </location>
</feature>
<dbReference type="SMART" id="SM00209">
    <property type="entry name" value="TSP1"/>
    <property type="match status" value="1"/>
</dbReference>
<feature type="signal peptide" evidence="7">
    <location>
        <begin position="1"/>
        <end position="20"/>
    </location>
</feature>
<keyword evidence="9" id="KW-1185">Reference proteome</keyword>
<evidence type="ECO:0000256" key="2">
    <source>
        <dbReference type="ARBA" id="ARBA00022525"/>
    </source>
</evidence>
<dbReference type="PANTHER" id="PTHR22906:SF43">
    <property type="entry name" value="PROPERDIN"/>
    <property type="match status" value="1"/>
</dbReference>
<keyword evidence="5" id="KW-1015">Disulfide bond</keyword>
<dbReference type="InterPro" id="IPR000884">
    <property type="entry name" value="TSP1_rpt"/>
</dbReference>
<dbReference type="InterPro" id="IPR036383">
    <property type="entry name" value="TSP1_rpt_sf"/>
</dbReference>
<evidence type="ECO:0000256" key="3">
    <source>
        <dbReference type="ARBA" id="ARBA00022729"/>
    </source>
</evidence>
<proteinExistence type="predicted"/>
<reference evidence="8" key="1">
    <citation type="submission" date="2023-10" db="EMBL/GenBank/DDBJ databases">
        <authorList>
            <person name="Chen Y."/>
            <person name="Shah S."/>
            <person name="Dougan E. K."/>
            <person name="Thang M."/>
            <person name="Chan C."/>
        </authorList>
    </citation>
    <scope>NUCLEOTIDE SEQUENCE [LARGE SCALE GENOMIC DNA]</scope>
</reference>
<keyword evidence="3 7" id="KW-0732">Signal</keyword>
<evidence type="ECO:0008006" key="10">
    <source>
        <dbReference type="Google" id="ProtNLM"/>
    </source>
</evidence>
<evidence type="ECO:0000256" key="6">
    <source>
        <dbReference type="SAM" id="MobiDB-lite"/>
    </source>
</evidence>
<feature type="region of interest" description="Disordered" evidence="6">
    <location>
        <begin position="312"/>
        <end position="344"/>
    </location>
</feature>
<evidence type="ECO:0000256" key="5">
    <source>
        <dbReference type="ARBA" id="ARBA00023157"/>
    </source>
</evidence>
<organism evidence="8 9">
    <name type="scientific">Prorocentrum cordatum</name>
    <dbReference type="NCBI Taxonomy" id="2364126"/>
    <lineage>
        <taxon>Eukaryota</taxon>
        <taxon>Sar</taxon>
        <taxon>Alveolata</taxon>
        <taxon>Dinophyceae</taxon>
        <taxon>Prorocentrales</taxon>
        <taxon>Prorocentraceae</taxon>
        <taxon>Prorocentrum</taxon>
    </lineage>
</organism>
<dbReference type="Proteomes" id="UP001189429">
    <property type="component" value="Unassembled WGS sequence"/>
</dbReference>
<dbReference type="SUPFAM" id="SSF82895">
    <property type="entry name" value="TSP-1 type 1 repeat"/>
    <property type="match status" value="1"/>
</dbReference>
<dbReference type="PANTHER" id="PTHR22906">
    <property type="entry name" value="PROPERDIN"/>
    <property type="match status" value="1"/>
</dbReference>
<evidence type="ECO:0000313" key="8">
    <source>
        <dbReference type="EMBL" id="CAK0844055.1"/>
    </source>
</evidence>
<sequence>MGALAVSALVLVRCVAQVFAVEAESRRSSQHGRALMRVDGTGMVRQLDEDKEVASKGAAGHAFGEQAEEDIFQHASDVASGDTFTSPSRQSLIQVGSFGAAGEQGSLGDVSGLQDALLNVGPVTNGSSFLDEGVNWHLVASEGAGSCGTDKIRTLSVGHCHGSAPFQYKITDASGGQWVQFKSSTCIFTSSPDLNIQIDDVSSSSGHIKPGAKFCKACGAGGTKFGDSCWGVVADDHRHCGCNSGGWTGTGFYYGGYKHCNRCACWGGGFSGIRTNGQQKGRICTNGLKIYISKPVDCAWGEYGSWGKCSKSCGGGTRQRTRTEKSPAKGGGKPCEGSTTESGECNTKACPTTTTTTTTTTTKKNAKSASICLCQPVRALIAVMSVIVLRSSLPMPS</sequence>
<evidence type="ECO:0000256" key="4">
    <source>
        <dbReference type="ARBA" id="ARBA00022737"/>
    </source>
</evidence>
<comment type="caution">
    <text evidence="8">The sequence shown here is derived from an EMBL/GenBank/DDBJ whole genome shotgun (WGS) entry which is preliminary data.</text>
</comment>